<evidence type="ECO:0000259" key="3">
    <source>
        <dbReference type="Pfam" id="PF00248"/>
    </source>
</evidence>
<dbReference type="CDD" id="cd19080">
    <property type="entry name" value="AKR_AKR9A_9B"/>
    <property type="match status" value="1"/>
</dbReference>
<dbReference type="Proteomes" id="UP001501591">
    <property type="component" value="Unassembled WGS sequence"/>
</dbReference>
<keyword evidence="5" id="KW-1185">Reference proteome</keyword>
<dbReference type="EMBL" id="BAABCP010000001">
    <property type="protein sequence ID" value="GAA3931130.1"/>
    <property type="molecule type" value="Genomic_DNA"/>
</dbReference>
<gene>
    <name evidence="4" type="ORF">GCM10022383_07080</name>
</gene>
<evidence type="ECO:0000313" key="4">
    <source>
        <dbReference type="EMBL" id="GAA3931130.1"/>
    </source>
</evidence>
<dbReference type="InterPro" id="IPR036812">
    <property type="entry name" value="NAD(P)_OxRdtase_dom_sf"/>
</dbReference>
<feature type="region of interest" description="Disordered" evidence="2">
    <location>
        <begin position="340"/>
        <end position="360"/>
    </location>
</feature>
<dbReference type="PANTHER" id="PTHR43364:SF4">
    <property type="entry name" value="NAD(P)-LINKED OXIDOREDUCTASE SUPERFAMILY PROTEIN"/>
    <property type="match status" value="1"/>
</dbReference>
<dbReference type="InterPro" id="IPR050523">
    <property type="entry name" value="AKR_Detox_Biosynth"/>
</dbReference>
<dbReference type="Pfam" id="PF00248">
    <property type="entry name" value="Aldo_ket_red"/>
    <property type="match status" value="1"/>
</dbReference>
<evidence type="ECO:0000313" key="5">
    <source>
        <dbReference type="Proteomes" id="UP001501591"/>
    </source>
</evidence>
<keyword evidence="1" id="KW-0560">Oxidoreductase</keyword>
<evidence type="ECO:0000256" key="2">
    <source>
        <dbReference type="SAM" id="MobiDB-lite"/>
    </source>
</evidence>
<proteinExistence type="predicted"/>
<dbReference type="InterPro" id="IPR023210">
    <property type="entry name" value="NADP_OxRdtase_dom"/>
</dbReference>
<dbReference type="PANTHER" id="PTHR43364">
    <property type="entry name" value="NADH-SPECIFIC METHYLGLYOXAL REDUCTASE-RELATED"/>
    <property type="match status" value="1"/>
</dbReference>
<protein>
    <submittedName>
        <fullName evidence="4">Aldo/keto reductase</fullName>
    </submittedName>
</protein>
<sequence length="360" mass="39039">MTLALDTYRQLGRSGLRVSPLALGTATFGQDWGWGADKAESRRLFEHYAESGGNFIDTAVTYTNGTSERFISEFVGDARDDFVLSTKYSTLRNPTDPNSGGAGRKSLFGAVETSLQQLNTDYIDLLYLHVWDPSTPLEEILRGLDDLVRQGKVLYIGISNTPAWQIARLDTIADLRGWSPLAAVQLEYNLVERTPERDLLPMADELGLGTVLWSPLAGGILTGKYSRNDLAAQPSEDDGTRRSFNLALGGINERSLAIVETVRGIAEEAGGTPAQVSLAWALSRPAVTAPIVGARTLAQLQDNLGALEVELTDAQIARLDAISAVDLGFPHDMLGSDHIRTQTRGELTIEPRTTRGGNRA</sequence>
<comment type="caution">
    <text evidence="4">The sequence shown here is derived from an EMBL/GenBank/DDBJ whole genome shotgun (WGS) entry which is preliminary data.</text>
</comment>
<organism evidence="4 5">
    <name type="scientific">Microbacterium soli</name>
    <dbReference type="NCBI Taxonomy" id="446075"/>
    <lineage>
        <taxon>Bacteria</taxon>
        <taxon>Bacillati</taxon>
        <taxon>Actinomycetota</taxon>
        <taxon>Actinomycetes</taxon>
        <taxon>Micrococcales</taxon>
        <taxon>Microbacteriaceae</taxon>
        <taxon>Microbacterium</taxon>
    </lineage>
</organism>
<accession>A0ABP7MVM3</accession>
<dbReference type="RefSeq" id="WP_344818122.1">
    <property type="nucleotide sequence ID" value="NZ_BAABCP010000001.1"/>
</dbReference>
<feature type="domain" description="NADP-dependent oxidoreductase" evidence="3">
    <location>
        <begin position="20"/>
        <end position="323"/>
    </location>
</feature>
<reference evidence="5" key="1">
    <citation type="journal article" date="2019" name="Int. J. Syst. Evol. Microbiol.">
        <title>The Global Catalogue of Microorganisms (GCM) 10K type strain sequencing project: providing services to taxonomists for standard genome sequencing and annotation.</title>
        <authorList>
            <consortium name="The Broad Institute Genomics Platform"/>
            <consortium name="The Broad Institute Genome Sequencing Center for Infectious Disease"/>
            <person name="Wu L."/>
            <person name="Ma J."/>
        </authorList>
    </citation>
    <scope>NUCLEOTIDE SEQUENCE [LARGE SCALE GENOMIC DNA]</scope>
    <source>
        <strain evidence="5">JCM 17024</strain>
    </source>
</reference>
<evidence type="ECO:0000256" key="1">
    <source>
        <dbReference type="ARBA" id="ARBA00023002"/>
    </source>
</evidence>
<dbReference type="SUPFAM" id="SSF51430">
    <property type="entry name" value="NAD(P)-linked oxidoreductase"/>
    <property type="match status" value="1"/>
</dbReference>
<name>A0ABP7MVM3_9MICO</name>
<dbReference type="Gene3D" id="3.20.20.100">
    <property type="entry name" value="NADP-dependent oxidoreductase domain"/>
    <property type="match status" value="1"/>
</dbReference>